<proteinExistence type="predicted"/>
<organism evidence="1 2">
    <name type="scientific">Alteromonas gracilis</name>
    <dbReference type="NCBI Taxonomy" id="1479524"/>
    <lineage>
        <taxon>Bacteria</taxon>
        <taxon>Pseudomonadati</taxon>
        <taxon>Pseudomonadota</taxon>
        <taxon>Gammaproteobacteria</taxon>
        <taxon>Alteromonadales</taxon>
        <taxon>Alteromonadaceae</taxon>
        <taxon>Alteromonas/Salinimonas group</taxon>
        <taxon>Alteromonas</taxon>
    </lineage>
</organism>
<accession>A0ABX5CNM4</accession>
<sequence>MTFKICVAKKYSKLQARMMNRNIEKQIQLIVQIQGEKNNGLRVVTLTPLFFGYKKRGLSFHSGPFF</sequence>
<name>A0ABX5CNM4_9ALTE</name>
<comment type="caution">
    <text evidence="1">The sequence shown here is derived from an EMBL/GenBank/DDBJ whole genome shotgun (WGS) entry which is preliminary data.</text>
</comment>
<gene>
    <name evidence="1" type="ORF">C6Y39_16070</name>
</gene>
<dbReference type="EMBL" id="PVNO01000029">
    <property type="protein sequence ID" value="PRO67936.1"/>
    <property type="molecule type" value="Genomic_DNA"/>
</dbReference>
<keyword evidence="2" id="KW-1185">Reference proteome</keyword>
<evidence type="ECO:0000313" key="2">
    <source>
        <dbReference type="Proteomes" id="UP000239539"/>
    </source>
</evidence>
<protein>
    <submittedName>
        <fullName evidence="1">Uncharacterized protein</fullName>
    </submittedName>
</protein>
<dbReference type="Proteomes" id="UP000239539">
    <property type="component" value="Unassembled WGS sequence"/>
</dbReference>
<evidence type="ECO:0000313" key="1">
    <source>
        <dbReference type="EMBL" id="PRO67936.1"/>
    </source>
</evidence>
<reference evidence="2" key="1">
    <citation type="journal article" date="2020" name="Int. J. Syst. Evol. Microbiol.">
        <title>Alteromonas alba sp. nov., a marine bacterium isolated from the seawater of the West Pacific Ocean.</title>
        <authorList>
            <person name="Sun C."/>
            <person name="Wu Y.-H."/>
            <person name="Xamxidin M."/>
            <person name="Cheng H."/>
            <person name="Xu X.-W."/>
        </authorList>
    </citation>
    <scope>NUCLEOTIDE SEQUENCE [LARGE SCALE GENOMIC DNA]</scope>
    <source>
        <strain evidence="2">9a2</strain>
    </source>
</reference>